<feature type="compositionally biased region" description="Polar residues" evidence="1">
    <location>
        <begin position="163"/>
        <end position="174"/>
    </location>
</feature>
<dbReference type="Proteomes" id="UP001152759">
    <property type="component" value="Chromosome 6"/>
</dbReference>
<feature type="compositionally biased region" description="Basic and acidic residues" evidence="1">
    <location>
        <begin position="245"/>
        <end position="260"/>
    </location>
</feature>
<feature type="region of interest" description="Disordered" evidence="1">
    <location>
        <begin position="238"/>
        <end position="331"/>
    </location>
</feature>
<dbReference type="EMBL" id="OU963867">
    <property type="protein sequence ID" value="CAH0391253.1"/>
    <property type="molecule type" value="Genomic_DNA"/>
</dbReference>
<feature type="region of interest" description="Disordered" evidence="1">
    <location>
        <begin position="147"/>
        <end position="201"/>
    </location>
</feature>
<evidence type="ECO:0000256" key="1">
    <source>
        <dbReference type="SAM" id="MobiDB-lite"/>
    </source>
</evidence>
<keyword evidence="3" id="KW-1185">Reference proteome</keyword>
<feature type="compositionally biased region" description="Basic and acidic residues" evidence="1">
    <location>
        <begin position="215"/>
        <end position="226"/>
    </location>
</feature>
<name>A0A9P0F6M6_BEMTA</name>
<proteinExistence type="predicted"/>
<reference evidence="2" key="1">
    <citation type="submission" date="2021-12" db="EMBL/GenBank/DDBJ databases">
        <authorList>
            <person name="King R."/>
        </authorList>
    </citation>
    <scope>NUCLEOTIDE SEQUENCE</scope>
</reference>
<accession>A0A9P0F6M6</accession>
<dbReference type="AlphaFoldDB" id="A0A9P0F6M6"/>
<evidence type="ECO:0000313" key="2">
    <source>
        <dbReference type="EMBL" id="CAH0391253.1"/>
    </source>
</evidence>
<sequence length="459" mass="51897">MATKPDHEAQPKNLEPHPTPTIKTMETNNPGEINPANTTISSNSSNNVVDAKAIQTENLPSAVSIVNNLKQSSKIDIQYFLQKDGSCFLKEDDIIKIKQIRDSASEAVSVYEALRTENETVKAENTEIKARLNNLQKQFTDIQKELRDSANAKSPVKKKVKFNGNTPGSSNSQPDAKRRLRSGSSTSSDSESENIQTQNRYEALEDMDTTETNDNTDHRSPNFDEDKVVEEETAWILVKNKNKNKKDNQNNENIKDKELKNNNNNNNNVKKTNNNNTEKSNNTNNNNANKTATNNSNNSKNSNNNSNNNKNNNNSSNNNTEAPSPTPPPIKICDVNNITEAKKFLERVDPAKYRLTALQGKIWKVNLTDQMAYEIVRNNLIREGKPWYSYSDKHLRNKIVIAKGMHESTDVNEIKEDLELKNFKIIKVQHLEDLPNRDSAQKCANGRKIQVLSMYNKKI</sequence>
<feature type="compositionally biased region" description="Polar residues" evidence="1">
    <location>
        <begin position="21"/>
        <end position="31"/>
    </location>
</feature>
<feature type="compositionally biased region" description="Basic and acidic residues" evidence="1">
    <location>
        <begin position="1"/>
        <end position="10"/>
    </location>
</feature>
<organism evidence="2 3">
    <name type="scientific">Bemisia tabaci</name>
    <name type="common">Sweetpotato whitefly</name>
    <name type="synonym">Aleurodes tabaci</name>
    <dbReference type="NCBI Taxonomy" id="7038"/>
    <lineage>
        <taxon>Eukaryota</taxon>
        <taxon>Metazoa</taxon>
        <taxon>Ecdysozoa</taxon>
        <taxon>Arthropoda</taxon>
        <taxon>Hexapoda</taxon>
        <taxon>Insecta</taxon>
        <taxon>Pterygota</taxon>
        <taxon>Neoptera</taxon>
        <taxon>Paraneoptera</taxon>
        <taxon>Hemiptera</taxon>
        <taxon>Sternorrhyncha</taxon>
        <taxon>Aleyrodoidea</taxon>
        <taxon>Aleyrodidae</taxon>
        <taxon>Aleyrodinae</taxon>
        <taxon>Bemisia</taxon>
    </lineage>
</organism>
<evidence type="ECO:0000313" key="3">
    <source>
        <dbReference type="Proteomes" id="UP001152759"/>
    </source>
</evidence>
<feature type="region of interest" description="Disordered" evidence="1">
    <location>
        <begin position="1"/>
        <end position="44"/>
    </location>
</feature>
<gene>
    <name evidence="2" type="ORF">BEMITA_LOCUS9891</name>
</gene>
<feature type="compositionally biased region" description="Low complexity" evidence="1">
    <location>
        <begin position="261"/>
        <end position="320"/>
    </location>
</feature>
<feature type="region of interest" description="Disordered" evidence="1">
    <location>
        <begin position="208"/>
        <end position="227"/>
    </location>
</feature>
<protein>
    <submittedName>
        <fullName evidence="2">Uncharacterized protein</fullName>
    </submittedName>
</protein>